<keyword evidence="3" id="KW-1185">Reference proteome</keyword>
<comment type="caution">
    <text evidence="2">The sequence shown here is derived from an EMBL/GenBank/DDBJ whole genome shotgun (WGS) entry which is preliminary data.</text>
</comment>
<keyword evidence="1" id="KW-0812">Transmembrane</keyword>
<accession>A0A3A8JT42</accession>
<keyword evidence="1" id="KW-0472">Membrane</keyword>
<evidence type="ECO:0000313" key="2">
    <source>
        <dbReference type="EMBL" id="RKG92783.1"/>
    </source>
</evidence>
<feature type="transmembrane region" description="Helical" evidence="1">
    <location>
        <begin position="237"/>
        <end position="257"/>
    </location>
</feature>
<reference evidence="3" key="1">
    <citation type="submission" date="2018-09" db="EMBL/GenBank/DDBJ databases">
        <authorList>
            <person name="Livingstone P.G."/>
            <person name="Whitworth D.E."/>
        </authorList>
    </citation>
    <scope>NUCLEOTIDE SEQUENCE [LARGE SCALE GENOMIC DNA]</scope>
    <source>
        <strain evidence="3">CA054A</strain>
    </source>
</reference>
<evidence type="ECO:0000256" key="1">
    <source>
        <dbReference type="SAM" id="Phobius"/>
    </source>
</evidence>
<proteinExistence type="predicted"/>
<feature type="transmembrane region" description="Helical" evidence="1">
    <location>
        <begin position="80"/>
        <end position="102"/>
    </location>
</feature>
<dbReference type="Proteomes" id="UP000268094">
    <property type="component" value="Unassembled WGS sequence"/>
</dbReference>
<sequence length="259" mass="27929">MSTALVEVKEEAPPVPQRERMAGMARAGLRLLVSVVPSLVGSGFWGALKGFFLFGTFGLVMAGVFVLVPRLSGAAPTPLWLEVLSFVLTPLALALSGGYVLMVHGVSARLAHEVLERGLMRYAYAVIKPATLQAARRLRGAGTTSRAELTRAIEQSVAEQLKEVPTEEPDAPPSRTERLERFLMEQSRRVLGLIALRAVVTSPDVPSAVRELETLAIDRLEGALVETLEDMFFVQKLLAFGAGVLVAAVPTFILLALSR</sequence>
<dbReference type="OrthoDB" id="5501354at2"/>
<gene>
    <name evidence="2" type="ORF">D7V88_04810</name>
</gene>
<dbReference type="EMBL" id="RAVZ01000019">
    <property type="protein sequence ID" value="RKG92783.1"/>
    <property type="molecule type" value="Genomic_DNA"/>
</dbReference>
<protein>
    <submittedName>
        <fullName evidence="2">Uncharacterized protein</fullName>
    </submittedName>
</protein>
<organism evidence="2 3">
    <name type="scientific">Corallococcus terminator</name>
    <dbReference type="NCBI Taxonomy" id="2316733"/>
    <lineage>
        <taxon>Bacteria</taxon>
        <taxon>Pseudomonadati</taxon>
        <taxon>Myxococcota</taxon>
        <taxon>Myxococcia</taxon>
        <taxon>Myxococcales</taxon>
        <taxon>Cystobacterineae</taxon>
        <taxon>Myxococcaceae</taxon>
        <taxon>Corallococcus</taxon>
    </lineage>
</organism>
<feature type="transmembrane region" description="Helical" evidence="1">
    <location>
        <begin position="51"/>
        <end position="68"/>
    </location>
</feature>
<evidence type="ECO:0000313" key="3">
    <source>
        <dbReference type="Proteomes" id="UP000268094"/>
    </source>
</evidence>
<feature type="transmembrane region" description="Helical" evidence="1">
    <location>
        <begin position="27"/>
        <end position="45"/>
    </location>
</feature>
<name>A0A3A8JT42_9BACT</name>
<keyword evidence="1" id="KW-1133">Transmembrane helix</keyword>
<dbReference type="AlphaFoldDB" id="A0A3A8JT42"/>
<dbReference type="RefSeq" id="WP_120539406.1">
    <property type="nucleotide sequence ID" value="NZ_RAVZ01000019.1"/>
</dbReference>